<evidence type="ECO:0000313" key="3">
    <source>
        <dbReference type="Proteomes" id="UP000192356"/>
    </source>
</evidence>
<feature type="region of interest" description="Disordered" evidence="1">
    <location>
        <begin position="635"/>
        <end position="663"/>
    </location>
</feature>
<accession>A0A1X0QCQ3</accession>
<organism evidence="2 3">
    <name type="scientific">Hepatospora eriocheir</name>
    <dbReference type="NCBI Taxonomy" id="1081669"/>
    <lineage>
        <taxon>Eukaryota</taxon>
        <taxon>Fungi</taxon>
        <taxon>Fungi incertae sedis</taxon>
        <taxon>Microsporidia</taxon>
        <taxon>Hepatosporidae</taxon>
        <taxon>Hepatospora</taxon>
    </lineage>
</organism>
<feature type="compositionally biased region" description="Polar residues" evidence="1">
    <location>
        <begin position="646"/>
        <end position="663"/>
    </location>
</feature>
<dbReference type="AlphaFoldDB" id="A0A1X0QCQ3"/>
<reference evidence="2 3" key="1">
    <citation type="journal article" date="2017" name="Environ. Microbiol.">
        <title>Decay of the glycolytic pathway and adaptation to intranuclear parasitism within Enterocytozoonidae microsporidia.</title>
        <authorList>
            <person name="Wiredu Boakye D."/>
            <person name="Jaroenlak P."/>
            <person name="Prachumwat A."/>
            <person name="Williams T.A."/>
            <person name="Bateman K.S."/>
            <person name="Itsathitphaisarn O."/>
            <person name="Sritunyalucksana K."/>
            <person name="Paszkiewicz K.H."/>
            <person name="Moore K.A."/>
            <person name="Stentiford G.D."/>
            <person name="Williams B.A."/>
        </authorList>
    </citation>
    <scope>NUCLEOTIDE SEQUENCE [LARGE SCALE GENOMIC DNA]</scope>
    <source>
        <strain evidence="2 3">GB1</strain>
    </source>
</reference>
<dbReference type="EMBL" id="LVKB01000017">
    <property type="protein sequence ID" value="ORD97599.1"/>
    <property type="molecule type" value="Genomic_DNA"/>
</dbReference>
<evidence type="ECO:0000256" key="1">
    <source>
        <dbReference type="SAM" id="MobiDB-lite"/>
    </source>
</evidence>
<feature type="compositionally biased region" description="Low complexity" evidence="1">
    <location>
        <begin position="575"/>
        <end position="615"/>
    </location>
</feature>
<feature type="compositionally biased region" description="Low complexity" evidence="1">
    <location>
        <begin position="544"/>
        <end position="565"/>
    </location>
</feature>
<feature type="region of interest" description="Disordered" evidence="1">
    <location>
        <begin position="495"/>
        <end position="615"/>
    </location>
</feature>
<name>A0A1X0QCQ3_9MICR</name>
<comment type="caution">
    <text evidence="2">The sequence shown here is derived from an EMBL/GenBank/DDBJ whole genome shotgun (WGS) entry which is preliminary data.</text>
</comment>
<sequence>MKVINIFNVVKFLGANSFITVTSDQIGDKVHISQNDYYLSGSTSGNTNLYFKDKSQATEFTVKSHSKGVYLLYSSGSDYVIDKSKANKDAVTLYKVHKHSNQLMYLESDGNKYRIKVRYDGLERCLENRNNILVGLPCSDKSSQYFKITASNAPPTEKTNTKFYNNLMNEFYLVSDTDNPLNEVSGKQLFKFGSSPLKFTAEPNGEFYRLKIENGKYVDTETQSSVHFDPDDKRNSKLLIFSPIDDNKTKIIESVHGRCLARGDDDRFVIEDCNPSRSSQEFSISNDSIFNETFYLLPVKEMSYITNQEEKLVVNSDLSQAGKFAFIPTKDKNEYRIVIFGGDEVLYVNRENDDKLTVGVKPLSTWLIPTKGKYINIRDPKNKYCITQVSLKEYKNTLSLRKCQGNLNTQMFRKVDDPAMLVAEELEKQDGILPNDVDDVVLSNKAKVKLNSEIGDDSYKANPELRKDIQSGSLFNPEKLSVGDKIAVDNVNDPVNEQQDDEEENALPGPSMDKTIDDYYNKNKGEKLPFARNRNNLPPATKRYSSSSSKKSSNQSPKNYSNQSPKNYSNQPSNQSPKGYSSQSSKKPSYQPPKTNNDIKSKSNNSVKNDVNDPNNIRDAVSLLAEYDKRLHLDTLKNSQRKSRSKSGNSYYVKRTVTTTTSN</sequence>
<dbReference type="InterPro" id="IPR035992">
    <property type="entry name" value="Ricin_B-like_lectins"/>
</dbReference>
<gene>
    <name evidence="2" type="ORF">HERIO_557</name>
</gene>
<dbReference type="Gene3D" id="2.80.10.50">
    <property type="match status" value="1"/>
</dbReference>
<feature type="compositionally biased region" description="Basic and acidic residues" evidence="1">
    <location>
        <begin position="514"/>
        <end position="529"/>
    </location>
</feature>
<proteinExistence type="predicted"/>
<dbReference type="VEuPathDB" id="MicrosporidiaDB:A0H76_1151"/>
<dbReference type="Proteomes" id="UP000192356">
    <property type="component" value="Unassembled WGS sequence"/>
</dbReference>
<keyword evidence="3" id="KW-1185">Reference proteome</keyword>
<dbReference type="VEuPathDB" id="MicrosporidiaDB:HERIO_557"/>
<dbReference type="SUPFAM" id="SSF50370">
    <property type="entry name" value="Ricin B-like lectins"/>
    <property type="match status" value="1"/>
</dbReference>
<evidence type="ECO:0000313" key="2">
    <source>
        <dbReference type="EMBL" id="ORD97599.1"/>
    </source>
</evidence>
<protein>
    <submittedName>
        <fullName evidence="2">Uncharacterized protein</fullName>
    </submittedName>
</protein>